<keyword evidence="1" id="KW-0812">Transmembrane</keyword>
<feature type="transmembrane region" description="Helical" evidence="1">
    <location>
        <begin position="340"/>
        <end position="360"/>
    </location>
</feature>
<keyword evidence="1" id="KW-0472">Membrane</keyword>
<evidence type="ECO:0000256" key="1">
    <source>
        <dbReference type="SAM" id="Phobius"/>
    </source>
</evidence>
<feature type="transmembrane region" description="Helical" evidence="1">
    <location>
        <begin position="315"/>
        <end position="333"/>
    </location>
</feature>
<evidence type="ECO:0000313" key="3">
    <source>
        <dbReference type="Proteomes" id="UP000479114"/>
    </source>
</evidence>
<proteinExistence type="predicted"/>
<evidence type="ECO:0000313" key="2">
    <source>
        <dbReference type="EMBL" id="QHW32026.1"/>
    </source>
</evidence>
<feature type="transmembrane region" description="Helical" evidence="1">
    <location>
        <begin position="172"/>
        <end position="193"/>
    </location>
</feature>
<dbReference type="InterPro" id="IPR010640">
    <property type="entry name" value="Low_temperature_requirement_A"/>
</dbReference>
<dbReference type="AlphaFoldDB" id="A0A6C0P1B9"/>
<keyword evidence="3" id="KW-1185">Reference proteome</keyword>
<dbReference type="Proteomes" id="UP000479114">
    <property type="component" value="Chromosome"/>
</dbReference>
<dbReference type="PANTHER" id="PTHR36840:SF1">
    <property type="entry name" value="BLL5714 PROTEIN"/>
    <property type="match status" value="1"/>
</dbReference>
<dbReference type="KEGG" id="prz:GZH47_15220"/>
<dbReference type="Pfam" id="PF06772">
    <property type="entry name" value="LtrA"/>
    <property type="match status" value="1"/>
</dbReference>
<name>A0A6C0P1B9_9BACL</name>
<gene>
    <name evidence="2" type="ORF">GZH47_15220</name>
</gene>
<feature type="transmembrane region" description="Helical" evidence="1">
    <location>
        <begin position="366"/>
        <end position="386"/>
    </location>
</feature>
<feature type="transmembrane region" description="Helical" evidence="1">
    <location>
        <begin position="245"/>
        <end position="264"/>
    </location>
</feature>
<feature type="transmembrane region" description="Helical" evidence="1">
    <location>
        <begin position="144"/>
        <end position="166"/>
    </location>
</feature>
<sequence>MKKLASHAMLFRSRGHIDSGKVSFIELFFDLIFVFAVTQLSHSFLENLTFIGAVRLGLLTMAVWWVWIFTAWVINWLNPEARQVRVLLIALMLLGLIMSASIPEAFEASGLYFGLAYAGFQIGRTAFTVWVLRKGRDELKELRINFVRILCWLSCSGVFWIAGGFAHESSRLALWVVALVIEFLSPSLGFWTPRLGRTPTSVWDVEGSHMAERCGLFIIIALGESILVTGATFSKLAWSEVTMGAFAAAFAGTVAMWWIYFDMTAKTGHHFIAHSSDPGRIARSAYTYTHLLLVAGIIVTAVGDELLLAHPTGHAHAKAAAVILAGPALFLLGNMLFMRIVANVFPAPYLVGLLALAVIYPFSASIPALLLSAVVFAVLITVSLWGSAFSARICRLEPVRTANI</sequence>
<feature type="transmembrane region" description="Helical" evidence="1">
    <location>
        <begin position="112"/>
        <end position="132"/>
    </location>
</feature>
<dbReference type="PANTHER" id="PTHR36840">
    <property type="entry name" value="BLL5714 PROTEIN"/>
    <property type="match status" value="1"/>
</dbReference>
<organism evidence="2 3">
    <name type="scientific">Paenibacillus rhizovicinus</name>
    <dbReference type="NCBI Taxonomy" id="2704463"/>
    <lineage>
        <taxon>Bacteria</taxon>
        <taxon>Bacillati</taxon>
        <taxon>Bacillota</taxon>
        <taxon>Bacilli</taxon>
        <taxon>Bacillales</taxon>
        <taxon>Paenibacillaceae</taxon>
        <taxon>Paenibacillus</taxon>
    </lineage>
</organism>
<keyword evidence="1" id="KW-1133">Transmembrane helix</keyword>
<protein>
    <submittedName>
        <fullName evidence="2">Low temperature requirement protein A</fullName>
    </submittedName>
</protein>
<feature type="transmembrane region" description="Helical" evidence="1">
    <location>
        <begin position="285"/>
        <end position="303"/>
    </location>
</feature>
<dbReference type="EMBL" id="CP048286">
    <property type="protein sequence ID" value="QHW32026.1"/>
    <property type="molecule type" value="Genomic_DNA"/>
</dbReference>
<feature type="transmembrane region" description="Helical" evidence="1">
    <location>
        <begin position="21"/>
        <end position="41"/>
    </location>
</feature>
<feature type="transmembrane region" description="Helical" evidence="1">
    <location>
        <begin position="86"/>
        <end position="106"/>
    </location>
</feature>
<feature type="transmembrane region" description="Helical" evidence="1">
    <location>
        <begin position="53"/>
        <end position="74"/>
    </location>
</feature>
<dbReference type="RefSeq" id="WP_162640830.1">
    <property type="nucleotide sequence ID" value="NZ_CP048286.1"/>
</dbReference>
<reference evidence="2 3" key="1">
    <citation type="submission" date="2020-02" db="EMBL/GenBank/DDBJ databases">
        <title>Paenibacillus sp. nov., isolated from rhizosphere soil of tomato.</title>
        <authorList>
            <person name="Weon H.-Y."/>
            <person name="Lee S.A."/>
        </authorList>
    </citation>
    <scope>NUCLEOTIDE SEQUENCE [LARGE SCALE GENOMIC DNA]</scope>
    <source>
        <strain evidence="2 3">14171R-81</strain>
    </source>
</reference>
<feature type="transmembrane region" description="Helical" evidence="1">
    <location>
        <begin position="214"/>
        <end position="233"/>
    </location>
</feature>
<accession>A0A6C0P1B9</accession>